<evidence type="ECO:0000256" key="1">
    <source>
        <dbReference type="SAM" id="MobiDB-lite"/>
    </source>
</evidence>
<comment type="caution">
    <text evidence="2">The sequence shown here is derived from an EMBL/GenBank/DDBJ whole genome shotgun (WGS) entry which is preliminary data.</text>
</comment>
<evidence type="ECO:0000313" key="2">
    <source>
        <dbReference type="EMBL" id="GFD21370.1"/>
    </source>
</evidence>
<reference evidence="2" key="1">
    <citation type="journal article" date="2019" name="Sci. Rep.">
        <title>Draft genome of Tanacetum cinerariifolium, the natural source of mosquito coil.</title>
        <authorList>
            <person name="Yamashiro T."/>
            <person name="Shiraishi A."/>
            <person name="Satake H."/>
            <person name="Nakayama K."/>
        </authorList>
    </citation>
    <scope>NUCLEOTIDE SEQUENCE</scope>
</reference>
<organism evidence="2">
    <name type="scientific">Tanacetum cinerariifolium</name>
    <name type="common">Dalmatian daisy</name>
    <name type="synonym">Chrysanthemum cinerariifolium</name>
    <dbReference type="NCBI Taxonomy" id="118510"/>
    <lineage>
        <taxon>Eukaryota</taxon>
        <taxon>Viridiplantae</taxon>
        <taxon>Streptophyta</taxon>
        <taxon>Embryophyta</taxon>
        <taxon>Tracheophyta</taxon>
        <taxon>Spermatophyta</taxon>
        <taxon>Magnoliopsida</taxon>
        <taxon>eudicotyledons</taxon>
        <taxon>Gunneridae</taxon>
        <taxon>Pentapetalae</taxon>
        <taxon>asterids</taxon>
        <taxon>campanulids</taxon>
        <taxon>Asterales</taxon>
        <taxon>Asteraceae</taxon>
        <taxon>Asteroideae</taxon>
        <taxon>Anthemideae</taxon>
        <taxon>Anthemidinae</taxon>
        <taxon>Tanacetum</taxon>
    </lineage>
</organism>
<protein>
    <submittedName>
        <fullName evidence="2">Uncharacterized protein</fullName>
    </submittedName>
</protein>
<dbReference type="EMBL" id="BKCJ011329178">
    <property type="protein sequence ID" value="GFD21370.1"/>
    <property type="molecule type" value="Genomic_DNA"/>
</dbReference>
<feature type="non-terminal residue" evidence="2">
    <location>
        <position position="1"/>
    </location>
</feature>
<proteinExistence type="predicted"/>
<name>A0A699UFS7_TANCI</name>
<accession>A0A699UFS7</accession>
<feature type="compositionally biased region" description="Gly residues" evidence="1">
    <location>
        <begin position="10"/>
        <end position="21"/>
    </location>
</feature>
<sequence length="76" mass="7813">RAPPRRGRVGGRGPTAAGSGGPAAARNQKPAFGRARRARLTAPHRGPGPGRKRRGARGRAAQHLPQPPRSTAGAAR</sequence>
<feature type="region of interest" description="Disordered" evidence="1">
    <location>
        <begin position="1"/>
        <end position="76"/>
    </location>
</feature>
<dbReference type="AlphaFoldDB" id="A0A699UFS7"/>
<gene>
    <name evidence="2" type="ORF">Tci_893339</name>
</gene>